<dbReference type="InterPro" id="IPR036179">
    <property type="entry name" value="Ig-like_dom_sf"/>
</dbReference>
<dbReference type="AlphaFoldDB" id="A0A3Q0SXL8"/>
<dbReference type="STRING" id="61819.ENSACIP00000028421"/>
<proteinExistence type="predicted"/>
<protein>
    <submittedName>
        <fullName evidence="2">Si:dkey-238d18.9</fullName>
    </submittedName>
</protein>
<evidence type="ECO:0000259" key="1">
    <source>
        <dbReference type="PROSITE" id="PS50835"/>
    </source>
</evidence>
<dbReference type="GeneTree" id="ENSGT01010000222294"/>
<reference evidence="2" key="1">
    <citation type="submission" date="2025-08" db="UniProtKB">
        <authorList>
            <consortium name="Ensembl"/>
        </authorList>
    </citation>
    <scope>IDENTIFICATION</scope>
</reference>
<organism evidence="2 3">
    <name type="scientific">Amphilophus citrinellus</name>
    <name type="common">Midas cichlid</name>
    <name type="synonym">Cichlasoma citrinellum</name>
    <dbReference type="NCBI Taxonomy" id="61819"/>
    <lineage>
        <taxon>Eukaryota</taxon>
        <taxon>Metazoa</taxon>
        <taxon>Chordata</taxon>
        <taxon>Craniata</taxon>
        <taxon>Vertebrata</taxon>
        <taxon>Euteleostomi</taxon>
        <taxon>Actinopterygii</taxon>
        <taxon>Neopterygii</taxon>
        <taxon>Teleostei</taxon>
        <taxon>Neoteleostei</taxon>
        <taxon>Acanthomorphata</taxon>
        <taxon>Ovalentaria</taxon>
        <taxon>Cichlomorphae</taxon>
        <taxon>Cichliformes</taxon>
        <taxon>Cichlidae</taxon>
        <taxon>New World cichlids</taxon>
        <taxon>Cichlasomatinae</taxon>
        <taxon>Heroini</taxon>
        <taxon>Amphilophus</taxon>
    </lineage>
</organism>
<dbReference type="PANTHER" id="PTHR46484">
    <property type="entry name" value="SI:CH211-171H4.5-RELATED"/>
    <property type="match status" value="1"/>
</dbReference>
<dbReference type="PANTHER" id="PTHR46484:SF7">
    <property type="entry name" value="MYELIN-ASSOCIATED GLYCOPROTEIN-LIKE-RELATED"/>
    <property type="match status" value="1"/>
</dbReference>
<evidence type="ECO:0000313" key="3">
    <source>
        <dbReference type="Proteomes" id="UP000261340"/>
    </source>
</evidence>
<dbReference type="SUPFAM" id="SSF48726">
    <property type="entry name" value="Immunoglobulin"/>
    <property type="match status" value="2"/>
</dbReference>
<feature type="domain" description="Ig-like" evidence="1">
    <location>
        <begin position="101"/>
        <end position="181"/>
    </location>
</feature>
<dbReference type="InterPro" id="IPR013783">
    <property type="entry name" value="Ig-like_fold"/>
</dbReference>
<name>A0A3Q0SXL8_AMPCI</name>
<evidence type="ECO:0000313" key="2">
    <source>
        <dbReference type="Ensembl" id="ENSACIP00000028421.1"/>
    </source>
</evidence>
<dbReference type="Gene3D" id="2.60.40.10">
    <property type="entry name" value="Immunoglobulins"/>
    <property type="match status" value="2"/>
</dbReference>
<dbReference type="Ensembl" id="ENSACIT00000029173.1">
    <property type="protein sequence ID" value="ENSACIP00000028421.1"/>
    <property type="gene ID" value="ENSACIG00000022017.1"/>
</dbReference>
<dbReference type="Proteomes" id="UP000261340">
    <property type="component" value="Unplaced"/>
</dbReference>
<accession>A0A3Q0SXL8</accession>
<dbReference type="InterPro" id="IPR007110">
    <property type="entry name" value="Ig-like_dom"/>
</dbReference>
<dbReference type="OMA" id="IIMKSPE"/>
<sequence>RSCVVIPCSFQHEEDEPMTRGIWSKKIGGIVFHDGQSNVIDHFKGRTKMLGNLNEGNCSLKIDDIKPFDNGPFCFSAEKGHKTYTFNNSCVFIVMKSPEKPVMSPLPEATDAGSTITVSCSVTHTCSSHPPVFSWSVAILTSEVSHTMMSQGIWQTTSTISFTVTEGDGDRSLTCTATFWR</sequence>
<reference evidence="2" key="2">
    <citation type="submission" date="2025-09" db="UniProtKB">
        <authorList>
            <consortium name="Ensembl"/>
        </authorList>
    </citation>
    <scope>IDENTIFICATION</scope>
</reference>
<dbReference type="PROSITE" id="PS50835">
    <property type="entry name" value="IG_LIKE"/>
    <property type="match status" value="1"/>
</dbReference>
<keyword evidence="3" id="KW-1185">Reference proteome</keyword>